<dbReference type="InterPro" id="IPR003008">
    <property type="entry name" value="Tubulin_FtsZ_GTPase"/>
</dbReference>
<comment type="similarity">
    <text evidence="1 5">Belongs to the tubulin family.</text>
</comment>
<dbReference type="PRINTS" id="PR01519">
    <property type="entry name" value="EPSLNTUBULIN"/>
</dbReference>
<protein>
    <recommendedName>
        <fullName evidence="6">Tubulin/FtsZ GTPase domain-containing protein</fullName>
    </recommendedName>
</protein>
<gene>
    <name evidence="7" type="ORF">PECAL_2P19050</name>
</gene>
<dbReference type="OrthoDB" id="1662883at2759"/>
<keyword evidence="4 5" id="KW-0342">GTP-binding</keyword>
<dbReference type="InterPro" id="IPR036525">
    <property type="entry name" value="Tubulin/FtsZ_GTPase_sf"/>
</dbReference>
<dbReference type="Gene3D" id="1.10.287.600">
    <property type="entry name" value="Helix hairpin bin"/>
    <property type="match status" value="1"/>
</dbReference>
<dbReference type="SUPFAM" id="SSF52490">
    <property type="entry name" value="Tubulin nucleotide-binding domain-like"/>
    <property type="match status" value="1"/>
</dbReference>
<organism evidence="7 8">
    <name type="scientific">Pelagomonas calceolata</name>
    <dbReference type="NCBI Taxonomy" id="35677"/>
    <lineage>
        <taxon>Eukaryota</taxon>
        <taxon>Sar</taxon>
        <taxon>Stramenopiles</taxon>
        <taxon>Ochrophyta</taxon>
        <taxon>Pelagophyceae</taxon>
        <taxon>Pelagomonadales</taxon>
        <taxon>Pelagomonadaceae</taxon>
        <taxon>Pelagomonas</taxon>
    </lineage>
</organism>
<comment type="caution">
    <text evidence="7">The sequence shown here is derived from an EMBL/GenBank/DDBJ whole genome shotgun (WGS) entry which is preliminary data.</text>
</comment>
<evidence type="ECO:0000256" key="4">
    <source>
        <dbReference type="ARBA" id="ARBA00023134"/>
    </source>
</evidence>
<evidence type="ECO:0000256" key="1">
    <source>
        <dbReference type="ARBA" id="ARBA00009636"/>
    </source>
</evidence>
<feature type="domain" description="Tubulin/FtsZ GTPase" evidence="6">
    <location>
        <begin position="54"/>
        <end position="261"/>
    </location>
</feature>
<dbReference type="AlphaFoldDB" id="A0A8J2X045"/>
<dbReference type="PRINTS" id="PR01161">
    <property type="entry name" value="TUBULIN"/>
</dbReference>
<evidence type="ECO:0000313" key="8">
    <source>
        <dbReference type="Proteomes" id="UP000789595"/>
    </source>
</evidence>
<dbReference type="InterPro" id="IPR017975">
    <property type="entry name" value="Tubulin_CS"/>
</dbReference>
<dbReference type="Gene3D" id="3.40.50.1440">
    <property type="entry name" value="Tubulin/FtsZ, GTPase domain"/>
    <property type="match status" value="1"/>
</dbReference>
<dbReference type="PANTHER" id="PTHR11588">
    <property type="entry name" value="TUBULIN"/>
    <property type="match status" value="1"/>
</dbReference>
<proteinExistence type="inferred from homology"/>
<keyword evidence="3 5" id="KW-0547">Nucleotide-binding</keyword>
<evidence type="ECO:0000256" key="2">
    <source>
        <dbReference type="ARBA" id="ARBA00022701"/>
    </source>
</evidence>
<keyword evidence="8" id="KW-1185">Reference proteome</keyword>
<dbReference type="Proteomes" id="UP000789595">
    <property type="component" value="Unassembled WGS sequence"/>
</dbReference>
<dbReference type="GO" id="GO:0007017">
    <property type="term" value="P:microtubule-based process"/>
    <property type="evidence" value="ECO:0007669"/>
    <property type="project" value="InterPro"/>
</dbReference>
<dbReference type="InterPro" id="IPR008280">
    <property type="entry name" value="Tub_FtsZ_C"/>
</dbReference>
<dbReference type="InterPro" id="IPR004057">
    <property type="entry name" value="Epsilon_tubulin"/>
</dbReference>
<dbReference type="InterPro" id="IPR023123">
    <property type="entry name" value="Tubulin_C"/>
</dbReference>
<reference evidence="7" key="1">
    <citation type="submission" date="2021-11" db="EMBL/GenBank/DDBJ databases">
        <authorList>
            <consortium name="Genoscope - CEA"/>
            <person name="William W."/>
        </authorList>
    </citation>
    <scope>NUCLEOTIDE SEQUENCE</scope>
</reference>
<dbReference type="SUPFAM" id="SSF55307">
    <property type="entry name" value="Tubulin C-terminal domain-like"/>
    <property type="match status" value="1"/>
</dbReference>
<dbReference type="PROSITE" id="PS00227">
    <property type="entry name" value="TUBULIN"/>
    <property type="match status" value="1"/>
</dbReference>
<sequence length="454" mass="49478">MVREMVMVQVGQCGNQIGRRFWLELVQEAASQVQGGFDAAMSALFRNVDARYEPAIELDVGSLLASLRARAILVDTEEGVVSETRRHPILGDLFEETQVITDVGGAGNNWASGYASYGPKLQLRVEAALRKAVEACDSPQAFFLVYSVGGGTGSGLGSSVLELLRDMYPDLCRFNVAVYPSADYEDVITGPYNAVLATKWLTEASDCVIPLENSALLDYRARQAGLGASQLPDGIDTGFDGINDVIAQLLSHLTAGARYPGGLNMDFNEITTNLVPFQRLHYLTASFSPLLRCNRSNLNLDKREHRIFLEACATTSKLVTTYAKTSQTSSNRALACAVFARGKVASANLIHASNCLRPSLKLPQWNPDGLKMGLCRVPPLGASSAVLCLKNSPAIAQNFDTLKNRFNKLYQVKAMLHHYTQIVDSTVFEDAINDLEGVIECYKNADLNAPNFHV</sequence>
<dbReference type="GO" id="GO:0005525">
    <property type="term" value="F:GTP binding"/>
    <property type="evidence" value="ECO:0007669"/>
    <property type="project" value="UniProtKB-UniRule"/>
</dbReference>
<dbReference type="GO" id="GO:0005874">
    <property type="term" value="C:microtubule"/>
    <property type="evidence" value="ECO:0007669"/>
    <property type="project" value="UniProtKB-KW"/>
</dbReference>
<dbReference type="Pfam" id="PF03953">
    <property type="entry name" value="Tubulin_C"/>
    <property type="match status" value="1"/>
</dbReference>
<evidence type="ECO:0000259" key="6">
    <source>
        <dbReference type="SMART" id="SM00864"/>
    </source>
</evidence>
<dbReference type="InterPro" id="IPR018316">
    <property type="entry name" value="Tubulin/FtsZ_2-layer-sand-dom"/>
</dbReference>
<dbReference type="SMART" id="SM00864">
    <property type="entry name" value="Tubulin"/>
    <property type="match status" value="1"/>
</dbReference>
<evidence type="ECO:0000256" key="5">
    <source>
        <dbReference type="RuleBase" id="RU000352"/>
    </source>
</evidence>
<evidence type="ECO:0000256" key="3">
    <source>
        <dbReference type="ARBA" id="ARBA00022741"/>
    </source>
</evidence>
<evidence type="ECO:0000313" key="7">
    <source>
        <dbReference type="EMBL" id="CAH0368816.1"/>
    </source>
</evidence>
<name>A0A8J2X045_9STRA</name>
<keyword evidence="2 5" id="KW-0493">Microtubule</keyword>
<dbReference type="Pfam" id="PF00091">
    <property type="entry name" value="Tubulin"/>
    <property type="match status" value="1"/>
</dbReference>
<accession>A0A8J2X045</accession>
<dbReference type="InterPro" id="IPR000217">
    <property type="entry name" value="Tubulin"/>
</dbReference>
<dbReference type="EMBL" id="CAKKNE010000002">
    <property type="protein sequence ID" value="CAH0368816.1"/>
    <property type="molecule type" value="Genomic_DNA"/>
</dbReference>